<evidence type="ECO:0000259" key="5">
    <source>
        <dbReference type="PROSITE" id="PS51671"/>
    </source>
</evidence>
<dbReference type="InterPro" id="IPR002912">
    <property type="entry name" value="ACT_dom"/>
</dbReference>
<dbReference type="InterPro" id="IPR036052">
    <property type="entry name" value="TrpB-like_PALP_sf"/>
</dbReference>
<name>A0A1D8AT72_9BACT</name>
<dbReference type="AlphaFoldDB" id="A0A1D8AT72"/>
<keyword evidence="7" id="KW-1185">Reference proteome</keyword>
<dbReference type="GO" id="GO:0006565">
    <property type="term" value="P:L-serine catabolic process"/>
    <property type="evidence" value="ECO:0007669"/>
    <property type="project" value="TreeGrafter"/>
</dbReference>
<dbReference type="PANTHER" id="PTHR48078">
    <property type="entry name" value="THREONINE DEHYDRATASE, MITOCHONDRIAL-RELATED"/>
    <property type="match status" value="1"/>
</dbReference>
<dbReference type="InterPro" id="IPR044561">
    <property type="entry name" value="ACT_ThrD-II-like"/>
</dbReference>
<keyword evidence="4 6" id="KW-0456">Lyase</keyword>
<dbReference type="NCBIfam" id="TIGR01127">
    <property type="entry name" value="ilvA_1Cterm"/>
    <property type="match status" value="1"/>
</dbReference>
<evidence type="ECO:0000313" key="7">
    <source>
        <dbReference type="Proteomes" id="UP000095228"/>
    </source>
</evidence>
<dbReference type="KEGG" id="obg:Verru16b_01152"/>
<dbReference type="GO" id="GO:0006567">
    <property type="term" value="P:L-threonine catabolic process"/>
    <property type="evidence" value="ECO:0007669"/>
    <property type="project" value="InterPro"/>
</dbReference>
<dbReference type="InterPro" id="IPR050147">
    <property type="entry name" value="Ser/Thr_Dehydratase"/>
</dbReference>
<dbReference type="InterPro" id="IPR005789">
    <property type="entry name" value="Thr_deHydtase_catblc"/>
</dbReference>
<proteinExistence type="inferred from homology"/>
<dbReference type="CDD" id="cd04886">
    <property type="entry name" value="ACT_ThrD-II-like"/>
    <property type="match status" value="1"/>
</dbReference>
<dbReference type="PATRIC" id="fig|1838286.3.peg.1159"/>
<evidence type="ECO:0000256" key="3">
    <source>
        <dbReference type="ARBA" id="ARBA00022898"/>
    </source>
</evidence>
<dbReference type="SUPFAM" id="SSF53686">
    <property type="entry name" value="Tryptophan synthase beta subunit-like PLP-dependent enzymes"/>
    <property type="match status" value="1"/>
</dbReference>
<dbReference type="Pfam" id="PF00291">
    <property type="entry name" value="PALP"/>
    <property type="match status" value="1"/>
</dbReference>
<dbReference type="Proteomes" id="UP000095228">
    <property type="component" value="Chromosome"/>
</dbReference>
<dbReference type="EC" id="4.3.1.19" evidence="6"/>
<dbReference type="PANTHER" id="PTHR48078:SF19">
    <property type="entry name" value="ACT DOMAIN-CONTAINING PROTEIN"/>
    <property type="match status" value="1"/>
</dbReference>
<dbReference type="GO" id="GO:0009097">
    <property type="term" value="P:isoleucine biosynthetic process"/>
    <property type="evidence" value="ECO:0007669"/>
    <property type="project" value="TreeGrafter"/>
</dbReference>
<dbReference type="SUPFAM" id="SSF55021">
    <property type="entry name" value="ACT-like"/>
    <property type="match status" value="1"/>
</dbReference>
<evidence type="ECO:0000256" key="2">
    <source>
        <dbReference type="ARBA" id="ARBA00010869"/>
    </source>
</evidence>
<dbReference type="CDD" id="cd01562">
    <property type="entry name" value="Thr-dehyd"/>
    <property type="match status" value="1"/>
</dbReference>
<dbReference type="PROSITE" id="PS51671">
    <property type="entry name" value="ACT"/>
    <property type="match status" value="1"/>
</dbReference>
<dbReference type="Gene3D" id="3.30.70.260">
    <property type="match status" value="1"/>
</dbReference>
<accession>A0A1D8AT72</accession>
<evidence type="ECO:0000256" key="4">
    <source>
        <dbReference type="ARBA" id="ARBA00023239"/>
    </source>
</evidence>
<keyword evidence="3" id="KW-0663">Pyridoxal phosphate</keyword>
<protein>
    <submittedName>
        <fullName evidence="6">L-threonine dehydratase catabolic TdcB</fullName>
        <ecNumber evidence="6">4.3.1.19</ecNumber>
    </submittedName>
</protein>
<reference evidence="6 7" key="1">
    <citation type="submission" date="2016-06" db="EMBL/GenBank/DDBJ databases">
        <title>Three novel species with peptidoglycan cell walls form the new genus Lacunisphaera gen. nov. in the family Opitutaceae of the verrucomicrobial subdivision 4.</title>
        <authorList>
            <person name="Rast P."/>
            <person name="Gloeckner I."/>
            <person name="Jogler M."/>
            <person name="Boedeker C."/>
            <person name="Jeske O."/>
            <person name="Wiegand S."/>
            <person name="Reinhardt R."/>
            <person name="Schumann P."/>
            <person name="Rohde M."/>
            <person name="Spring S."/>
            <person name="Gloeckner F.O."/>
            <person name="Jogler C."/>
        </authorList>
    </citation>
    <scope>NUCLEOTIDE SEQUENCE [LARGE SCALE GENOMIC DNA]</scope>
    <source>
        <strain evidence="6 7">IG16b</strain>
    </source>
</reference>
<evidence type="ECO:0000256" key="1">
    <source>
        <dbReference type="ARBA" id="ARBA00001933"/>
    </source>
</evidence>
<dbReference type="GO" id="GO:0003941">
    <property type="term" value="F:L-serine ammonia-lyase activity"/>
    <property type="evidence" value="ECO:0007669"/>
    <property type="project" value="TreeGrafter"/>
</dbReference>
<organism evidence="6 7">
    <name type="scientific">Lacunisphaera limnophila</name>
    <dbReference type="NCBI Taxonomy" id="1838286"/>
    <lineage>
        <taxon>Bacteria</taxon>
        <taxon>Pseudomonadati</taxon>
        <taxon>Verrucomicrobiota</taxon>
        <taxon>Opitutia</taxon>
        <taxon>Opitutales</taxon>
        <taxon>Opitutaceae</taxon>
        <taxon>Lacunisphaera</taxon>
    </lineage>
</organism>
<gene>
    <name evidence="6" type="primary">tdcB_1</name>
    <name evidence="6" type="ORF">Verru16b_01152</name>
</gene>
<dbReference type="FunFam" id="3.40.50.1100:FF:000041">
    <property type="entry name" value="Threonine ammonia-lyase, variant"/>
    <property type="match status" value="1"/>
</dbReference>
<dbReference type="InterPro" id="IPR001926">
    <property type="entry name" value="TrpB-like_PALP"/>
</dbReference>
<dbReference type="InterPro" id="IPR045865">
    <property type="entry name" value="ACT-like_dom_sf"/>
</dbReference>
<comment type="cofactor">
    <cofactor evidence="1">
        <name>pyridoxal 5'-phosphate</name>
        <dbReference type="ChEBI" id="CHEBI:597326"/>
    </cofactor>
</comment>
<evidence type="ECO:0000313" key="6">
    <source>
        <dbReference type="EMBL" id="AOS44091.1"/>
    </source>
</evidence>
<sequence>MVVTPCPESIPLSDITGARIFCKLDNLQRTGSFKERGARNALLQLEPRQKKRGVIAASAGNHALGLAYHGQLLGIPVTVVMPDYAPLIKVSTCRKLGAVVVMAGRDFAEARARADELAAAEGLAYIHGFDDPAIIAGQGTMALEMLEQVRDADAIVCPIGGAGLLAGLAVAAKALRPGIKIIGVESGATASFTAALRARRPVTIPRRATLADGLAVLRVGDNAFRLARPRVDRVVRVTEDWIALAILRMIELEKIVVEGAAAAPLAALMAGLLPELRGKKTILTVCGGNIDPAMLSRVIEKGLVHDGRLARFTVIISDRPGGLAELTRVIAASGASIKDIAHDRAFSGPDVSAVNAVCTVETRDHAHVRELHRALRRQGFPVSVAK</sequence>
<dbReference type="EMBL" id="CP016094">
    <property type="protein sequence ID" value="AOS44091.1"/>
    <property type="molecule type" value="Genomic_DNA"/>
</dbReference>
<comment type="similarity">
    <text evidence="2">Belongs to the serine/threonine dehydratase family.</text>
</comment>
<feature type="domain" description="ACT" evidence="5">
    <location>
        <begin position="311"/>
        <end position="386"/>
    </location>
</feature>
<dbReference type="GO" id="GO:0004794">
    <property type="term" value="F:threonine deaminase activity"/>
    <property type="evidence" value="ECO:0007669"/>
    <property type="project" value="UniProtKB-EC"/>
</dbReference>
<dbReference type="Gene3D" id="3.40.50.1100">
    <property type="match status" value="2"/>
</dbReference>
<dbReference type="FunFam" id="3.40.50.1100:FF:000007">
    <property type="entry name" value="L-threonine dehydratase catabolic TdcB"/>
    <property type="match status" value="1"/>
</dbReference>
<dbReference type="STRING" id="1838286.Verru16b_01152"/>